<dbReference type="RefSeq" id="WP_197941759.1">
    <property type="nucleotide sequence ID" value="NZ_JAECSB010000084.1"/>
</dbReference>
<dbReference type="GO" id="GO:0005524">
    <property type="term" value="F:ATP binding"/>
    <property type="evidence" value="ECO:0007669"/>
    <property type="project" value="UniProtKB-KW"/>
</dbReference>
<evidence type="ECO:0000256" key="4">
    <source>
        <dbReference type="ARBA" id="ARBA00022840"/>
    </source>
</evidence>
<feature type="domain" description="ABC transporter" evidence="5">
    <location>
        <begin position="267"/>
        <end position="507"/>
    </location>
</feature>
<dbReference type="InterPro" id="IPR050107">
    <property type="entry name" value="ABC_carbohydrate_import_ATPase"/>
</dbReference>
<protein>
    <submittedName>
        <fullName evidence="6">Sugar ABC transporter ATP-binding protein</fullName>
    </submittedName>
</protein>
<keyword evidence="4 6" id="KW-0067">ATP-binding</keyword>
<evidence type="ECO:0000256" key="2">
    <source>
        <dbReference type="ARBA" id="ARBA00022737"/>
    </source>
</evidence>
<feature type="domain" description="ABC transporter" evidence="5">
    <location>
        <begin position="19"/>
        <end position="254"/>
    </location>
</feature>
<dbReference type="GO" id="GO:0016887">
    <property type="term" value="F:ATP hydrolysis activity"/>
    <property type="evidence" value="ECO:0007669"/>
    <property type="project" value="InterPro"/>
</dbReference>
<dbReference type="CDD" id="cd03215">
    <property type="entry name" value="ABC_Carb_Monos_II"/>
    <property type="match status" value="1"/>
</dbReference>
<evidence type="ECO:0000313" key="7">
    <source>
        <dbReference type="Proteomes" id="UP000627573"/>
    </source>
</evidence>
<dbReference type="Gene3D" id="3.40.50.300">
    <property type="entry name" value="P-loop containing nucleotide triphosphate hydrolases"/>
    <property type="match status" value="2"/>
</dbReference>
<keyword evidence="3" id="KW-0547">Nucleotide-binding</keyword>
<dbReference type="PROSITE" id="PS50893">
    <property type="entry name" value="ABC_TRANSPORTER_2"/>
    <property type="match status" value="2"/>
</dbReference>
<proteinExistence type="predicted"/>
<keyword evidence="2" id="KW-0677">Repeat</keyword>
<dbReference type="InterPro" id="IPR003593">
    <property type="entry name" value="AAA+_ATPase"/>
</dbReference>
<comment type="caution">
    <text evidence="6">The sequence shown here is derived from an EMBL/GenBank/DDBJ whole genome shotgun (WGS) entry which is preliminary data.</text>
</comment>
<gene>
    <name evidence="6" type="ORF">I3517_24915</name>
</gene>
<dbReference type="PANTHER" id="PTHR43790:SF9">
    <property type="entry name" value="GALACTOFURANOSE TRANSPORTER ATP-BINDING PROTEIN YTFR"/>
    <property type="match status" value="1"/>
</dbReference>
<dbReference type="InterPro" id="IPR003439">
    <property type="entry name" value="ABC_transporter-like_ATP-bd"/>
</dbReference>
<reference evidence="6 7" key="1">
    <citation type="submission" date="2020-12" db="EMBL/GenBank/DDBJ databases">
        <title>Draft genome sequence of furan degrading bacterial strain FUR100.</title>
        <authorList>
            <person name="Woiski C."/>
        </authorList>
    </citation>
    <scope>NUCLEOTIDE SEQUENCE [LARGE SCALE GENOMIC DNA]</scope>
    <source>
        <strain evidence="6 7">FUR100</strain>
    </source>
</reference>
<keyword evidence="1" id="KW-0813">Transport</keyword>
<evidence type="ECO:0000313" key="6">
    <source>
        <dbReference type="EMBL" id="MBH5145843.1"/>
    </source>
</evidence>
<accession>A0A8I1A0D9</accession>
<name>A0A8I1A0D9_RHOER</name>
<dbReference type="CDD" id="cd03216">
    <property type="entry name" value="ABC_Carb_Monos_I"/>
    <property type="match status" value="1"/>
</dbReference>
<dbReference type="Pfam" id="PF00005">
    <property type="entry name" value="ABC_tran"/>
    <property type="match status" value="2"/>
</dbReference>
<dbReference type="EMBL" id="JAECSB010000084">
    <property type="protein sequence ID" value="MBH5145843.1"/>
    <property type="molecule type" value="Genomic_DNA"/>
</dbReference>
<dbReference type="SUPFAM" id="SSF52540">
    <property type="entry name" value="P-loop containing nucleoside triphosphate hydrolases"/>
    <property type="match status" value="2"/>
</dbReference>
<keyword evidence="7" id="KW-1185">Reference proteome</keyword>
<evidence type="ECO:0000259" key="5">
    <source>
        <dbReference type="PROSITE" id="PS50893"/>
    </source>
</evidence>
<dbReference type="Proteomes" id="UP000627573">
    <property type="component" value="Unassembled WGS sequence"/>
</dbReference>
<evidence type="ECO:0000256" key="1">
    <source>
        <dbReference type="ARBA" id="ARBA00022448"/>
    </source>
</evidence>
<dbReference type="PANTHER" id="PTHR43790">
    <property type="entry name" value="CARBOHYDRATE TRANSPORT ATP-BINDING PROTEIN MG119-RELATED"/>
    <property type="match status" value="1"/>
</dbReference>
<dbReference type="AlphaFoldDB" id="A0A8I1A0D9"/>
<evidence type="ECO:0000256" key="3">
    <source>
        <dbReference type="ARBA" id="ARBA00022741"/>
    </source>
</evidence>
<dbReference type="InterPro" id="IPR027417">
    <property type="entry name" value="P-loop_NTPase"/>
</dbReference>
<organism evidence="6 7">
    <name type="scientific">Rhodococcus erythropolis</name>
    <name type="common">Arthrobacter picolinophilus</name>
    <dbReference type="NCBI Taxonomy" id="1833"/>
    <lineage>
        <taxon>Bacteria</taxon>
        <taxon>Bacillati</taxon>
        <taxon>Actinomycetota</taxon>
        <taxon>Actinomycetes</taxon>
        <taxon>Mycobacteriales</taxon>
        <taxon>Nocardiaceae</taxon>
        <taxon>Rhodococcus</taxon>
        <taxon>Rhodococcus erythropolis group</taxon>
    </lineage>
</organism>
<sequence length="514" mass="55273">MKSRRSGRAVQARAARGDIRITNVRRVFGSTVALEDVDLVIEPGTVHALVGENGAGKSTLMKILAGLDRADSGEIRFGSQTAIFRNVREAMRQGVFLVPQERAAIDGRSIADNILVAAESLGTRFRGKAERYARCSELLSRAGLSTDPASMFDSATNLERAYIGILRACAADARVIILDEPTAYLSTHDASTYVQFVKSVRDQGITIVYVSHFLEEVLDIADSVSVLRDGRMIKTAPAEQESPRSLIRSMVGSDIESIFPPQLPASSSAQTVLAVRMSGASADAPTITVRAGEIVGIAGLMGSGRTEVALEILGATRSGANIELRGKACTNRSPRQALHRGIAYLPEDRKKSGLLAHRSIRENVSVSMRGLENGARWFSVQREALDVRTALAAVGAKFQHIDQGITQLSGGNQQKCLLARCLSVNPSLLIVDEPTRGVDVKSKQAIYQLLHDVASQGTAILMISSETEEIIGMTSRFYVMRTGRVVGEFLTEEANAEVVVAAAFGNQNGHGVKQ</sequence>
<dbReference type="SMART" id="SM00382">
    <property type="entry name" value="AAA"/>
    <property type="match status" value="2"/>
</dbReference>